<dbReference type="EMBL" id="BOOO01000036">
    <property type="protein sequence ID" value="GII32789.1"/>
    <property type="molecule type" value="Genomic_DNA"/>
</dbReference>
<comment type="caution">
    <text evidence="1">The sequence shown here is derived from an EMBL/GenBank/DDBJ whole genome shotgun (WGS) entry which is preliminary data.</text>
</comment>
<dbReference type="Proteomes" id="UP000650628">
    <property type="component" value="Unassembled WGS sequence"/>
</dbReference>
<evidence type="ECO:0000313" key="2">
    <source>
        <dbReference type="Proteomes" id="UP000650628"/>
    </source>
</evidence>
<reference evidence="1 2" key="1">
    <citation type="submission" date="2021-01" db="EMBL/GenBank/DDBJ databases">
        <title>Whole genome shotgun sequence of Planotetraspora mira NBRC 15435.</title>
        <authorList>
            <person name="Komaki H."/>
            <person name="Tamura T."/>
        </authorList>
    </citation>
    <scope>NUCLEOTIDE SEQUENCE [LARGE SCALE GENOMIC DNA]</scope>
    <source>
        <strain evidence="1 2">NBRC 15435</strain>
    </source>
</reference>
<proteinExistence type="predicted"/>
<dbReference type="AlphaFoldDB" id="A0A8J3TYI0"/>
<gene>
    <name evidence="1" type="ORF">Pmi06nite_62310</name>
</gene>
<organism evidence="1 2">
    <name type="scientific">Planotetraspora mira</name>
    <dbReference type="NCBI Taxonomy" id="58121"/>
    <lineage>
        <taxon>Bacteria</taxon>
        <taxon>Bacillati</taxon>
        <taxon>Actinomycetota</taxon>
        <taxon>Actinomycetes</taxon>
        <taxon>Streptosporangiales</taxon>
        <taxon>Streptosporangiaceae</taxon>
        <taxon>Planotetraspora</taxon>
    </lineage>
</organism>
<accession>A0A8J3TYI0</accession>
<protein>
    <submittedName>
        <fullName evidence="1">Uncharacterized protein</fullName>
    </submittedName>
</protein>
<name>A0A8J3TYI0_9ACTN</name>
<evidence type="ECO:0000313" key="1">
    <source>
        <dbReference type="EMBL" id="GII32789.1"/>
    </source>
</evidence>
<sequence>MAGEVHQVGFGGAVLAGVGESGVAQVVQIPAVGDRATAGLNRRLGVLSDLGEAAGD</sequence>
<keyword evidence="2" id="KW-1185">Reference proteome</keyword>